<accession>A0ABQ8T1L9</accession>
<comment type="caution">
    <text evidence="1">The sequence shown here is derived from an EMBL/GenBank/DDBJ whole genome shotgun (WGS) entry which is preliminary data.</text>
</comment>
<dbReference type="Proteomes" id="UP001148838">
    <property type="component" value="Unassembled WGS sequence"/>
</dbReference>
<sequence>MGPAPKVTSICSYWVEEKPRKKPQPGNLPRSVIELEPPGFAARRANRYSTGVDNNYGIALNGELFMFHDGALVHFTHRVRDYLNQQFPGKWIGRGGPVPWPPRSPDLTPPDFFVWEQMRNLHATPVESEDDLMARIFAAAGEINDNPDLRNLSTPTKCYFENDERDSKRTRMTSETRIAERITSRDSKDKCNEHSEQERNFVLEYAIRKVQDNREGLELNGLHQLLVYADGQNMLGQNPQTIGENTGILLEVRKEIGVS</sequence>
<dbReference type="PANTHER" id="PTHR47326:SF1">
    <property type="entry name" value="HTH PSQ-TYPE DOMAIN-CONTAINING PROTEIN"/>
    <property type="match status" value="1"/>
</dbReference>
<dbReference type="InterPro" id="IPR036397">
    <property type="entry name" value="RNaseH_sf"/>
</dbReference>
<dbReference type="PANTHER" id="PTHR47326">
    <property type="entry name" value="TRANSPOSABLE ELEMENT TC3 TRANSPOSASE-LIKE PROTEIN"/>
    <property type="match status" value="1"/>
</dbReference>
<organism evidence="1 2">
    <name type="scientific">Periplaneta americana</name>
    <name type="common">American cockroach</name>
    <name type="synonym">Blatta americana</name>
    <dbReference type="NCBI Taxonomy" id="6978"/>
    <lineage>
        <taxon>Eukaryota</taxon>
        <taxon>Metazoa</taxon>
        <taxon>Ecdysozoa</taxon>
        <taxon>Arthropoda</taxon>
        <taxon>Hexapoda</taxon>
        <taxon>Insecta</taxon>
        <taxon>Pterygota</taxon>
        <taxon>Neoptera</taxon>
        <taxon>Polyneoptera</taxon>
        <taxon>Dictyoptera</taxon>
        <taxon>Blattodea</taxon>
        <taxon>Blattoidea</taxon>
        <taxon>Blattidae</taxon>
        <taxon>Blattinae</taxon>
        <taxon>Periplaneta</taxon>
    </lineage>
</organism>
<keyword evidence="2" id="KW-1185">Reference proteome</keyword>
<evidence type="ECO:0000313" key="2">
    <source>
        <dbReference type="Proteomes" id="UP001148838"/>
    </source>
</evidence>
<reference evidence="1 2" key="1">
    <citation type="journal article" date="2022" name="Allergy">
        <title>Genome assembly and annotation of Periplaneta americana reveal a comprehensive cockroach allergen profile.</title>
        <authorList>
            <person name="Wang L."/>
            <person name="Xiong Q."/>
            <person name="Saelim N."/>
            <person name="Wang L."/>
            <person name="Nong W."/>
            <person name="Wan A.T."/>
            <person name="Shi M."/>
            <person name="Liu X."/>
            <person name="Cao Q."/>
            <person name="Hui J.H.L."/>
            <person name="Sookrung N."/>
            <person name="Leung T.F."/>
            <person name="Tungtrongchitr A."/>
            <person name="Tsui S.K.W."/>
        </authorList>
    </citation>
    <scope>NUCLEOTIDE SEQUENCE [LARGE SCALE GENOMIC DNA]</scope>
    <source>
        <strain evidence="1">PWHHKU_190912</strain>
    </source>
</reference>
<gene>
    <name evidence="1" type="ORF">ANN_08507</name>
</gene>
<protein>
    <submittedName>
        <fullName evidence="1">Uncharacterized protein</fullName>
    </submittedName>
</protein>
<dbReference type="Gene3D" id="3.30.420.10">
    <property type="entry name" value="Ribonuclease H-like superfamily/Ribonuclease H"/>
    <property type="match status" value="1"/>
</dbReference>
<name>A0ABQ8T1L9_PERAM</name>
<dbReference type="EMBL" id="JAJSOF020000017">
    <property type="protein sequence ID" value="KAJ4440367.1"/>
    <property type="molecule type" value="Genomic_DNA"/>
</dbReference>
<proteinExistence type="predicted"/>
<evidence type="ECO:0000313" key="1">
    <source>
        <dbReference type="EMBL" id="KAJ4440367.1"/>
    </source>
</evidence>